<name>A0ACD5TD48_AVESA</name>
<dbReference type="Proteomes" id="UP001732700">
    <property type="component" value="Chromosome 1A"/>
</dbReference>
<reference evidence="1" key="2">
    <citation type="submission" date="2025-09" db="UniProtKB">
        <authorList>
            <consortium name="EnsemblPlants"/>
        </authorList>
    </citation>
    <scope>IDENTIFICATION</scope>
</reference>
<organism evidence="1 2">
    <name type="scientific">Avena sativa</name>
    <name type="common">Oat</name>
    <dbReference type="NCBI Taxonomy" id="4498"/>
    <lineage>
        <taxon>Eukaryota</taxon>
        <taxon>Viridiplantae</taxon>
        <taxon>Streptophyta</taxon>
        <taxon>Embryophyta</taxon>
        <taxon>Tracheophyta</taxon>
        <taxon>Spermatophyta</taxon>
        <taxon>Magnoliopsida</taxon>
        <taxon>Liliopsida</taxon>
        <taxon>Poales</taxon>
        <taxon>Poaceae</taxon>
        <taxon>BOP clade</taxon>
        <taxon>Pooideae</taxon>
        <taxon>Poodae</taxon>
        <taxon>Poeae</taxon>
        <taxon>Poeae Chloroplast Group 1 (Aveneae type)</taxon>
        <taxon>Aveninae</taxon>
        <taxon>Avena</taxon>
    </lineage>
</organism>
<sequence>MSSPPPPPPPHGHGEYTRGGRTVRVVDVWAHNEAAELARITRLARRFKVVAVTTSIDLPPSLALARTLDDSYDAVRAAVDRVRSTQLGLVLVSADDGDLPPAGRVWRFHLGEEPGEADPRRLCEALWSYTRACMPHGVCATLDGAADVAYLVRHLDGGGALPARREAFLQRCTVLFPHLYDLKVLAEWRAVEGRDPPLAGAGAGGVDAFRRFLELVQKWMYGCWPCGYNSFMYGLGAADDVDLLDYKRTAAEFEEHRRRLKEFLLQHHDEEYVTQRLLPVIM</sequence>
<keyword evidence="2" id="KW-1185">Reference proteome</keyword>
<reference evidence="1" key="1">
    <citation type="submission" date="2021-05" db="EMBL/GenBank/DDBJ databases">
        <authorList>
            <person name="Scholz U."/>
            <person name="Mascher M."/>
            <person name="Fiebig A."/>
        </authorList>
    </citation>
    <scope>NUCLEOTIDE SEQUENCE [LARGE SCALE GENOMIC DNA]</scope>
</reference>
<evidence type="ECO:0000313" key="2">
    <source>
        <dbReference type="Proteomes" id="UP001732700"/>
    </source>
</evidence>
<evidence type="ECO:0000313" key="1">
    <source>
        <dbReference type="EnsemblPlants" id="AVESA.00010b.r2.1AG0033050.1.CDS.1"/>
    </source>
</evidence>
<protein>
    <submittedName>
        <fullName evidence="1">Uncharacterized protein</fullName>
    </submittedName>
</protein>
<proteinExistence type="predicted"/>
<dbReference type="EnsemblPlants" id="AVESA.00010b.r2.1AG0033050.1">
    <property type="protein sequence ID" value="AVESA.00010b.r2.1AG0033050.1.CDS.1"/>
    <property type="gene ID" value="AVESA.00010b.r2.1AG0033050"/>
</dbReference>
<accession>A0ACD5TD48</accession>